<comment type="caution">
    <text evidence="1">The sequence shown here is derived from an EMBL/GenBank/DDBJ whole genome shotgun (WGS) entry which is preliminary data.</text>
</comment>
<dbReference type="Proteomes" id="UP000765509">
    <property type="component" value="Unassembled WGS sequence"/>
</dbReference>
<evidence type="ECO:0000313" key="1">
    <source>
        <dbReference type="EMBL" id="MBW0556397.1"/>
    </source>
</evidence>
<sequence length="96" mass="11047">MAITHQRGPIGHKRYGVANWPQLGSRLELPKHPWRRVNLCGCDTLLRKPAYQESPKYREALEIHIKELLDLGLIRKVGHNKVVEKLTPVIVAWHNG</sequence>
<name>A0A9Q3J6M9_9BASI</name>
<evidence type="ECO:0000313" key="2">
    <source>
        <dbReference type="Proteomes" id="UP000765509"/>
    </source>
</evidence>
<keyword evidence="2" id="KW-1185">Reference proteome</keyword>
<dbReference type="OrthoDB" id="5920460at2759"/>
<reference evidence="1" key="1">
    <citation type="submission" date="2021-03" db="EMBL/GenBank/DDBJ databases">
        <title>Draft genome sequence of rust myrtle Austropuccinia psidii MF-1, a brazilian biotype.</title>
        <authorList>
            <person name="Quecine M.C."/>
            <person name="Pachon D.M.R."/>
            <person name="Bonatelli M.L."/>
            <person name="Correr F.H."/>
            <person name="Franceschini L.M."/>
            <person name="Leite T.F."/>
            <person name="Margarido G.R.A."/>
            <person name="Almeida C.A."/>
            <person name="Ferrarezi J.A."/>
            <person name="Labate C.A."/>
        </authorList>
    </citation>
    <scope>NUCLEOTIDE SEQUENCE</scope>
    <source>
        <strain evidence="1">MF-1</strain>
    </source>
</reference>
<accession>A0A9Q3J6M9</accession>
<dbReference type="AlphaFoldDB" id="A0A9Q3J6M9"/>
<dbReference type="EMBL" id="AVOT02063830">
    <property type="protein sequence ID" value="MBW0556397.1"/>
    <property type="molecule type" value="Genomic_DNA"/>
</dbReference>
<organism evidence="1 2">
    <name type="scientific">Austropuccinia psidii MF-1</name>
    <dbReference type="NCBI Taxonomy" id="1389203"/>
    <lineage>
        <taxon>Eukaryota</taxon>
        <taxon>Fungi</taxon>
        <taxon>Dikarya</taxon>
        <taxon>Basidiomycota</taxon>
        <taxon>Pucciniomycotina</taxon>
        <taxon>Pucciniomycetes</taxon>
        <taxon>Pucciniales</taxon>
        <taxon>Sphaerophragmiaceae</taxon>
        <taxon>Austropuccinia</taxon>
    </lineage>
</organism>
<protein>
    <submittedName>
        <fullName evidence="1">Uncharacterized protein</fullName>
    </submittedName>
</protein>
<proteinExistence type="predicted"/>
<gene>
    <name evidence="1" type="ORF">O181_096112</name>
</gene>